<protein>
    <submittedName>
        <fullName evidence="1">Str. FM013</fullName>
    </submittedName>
</protein>
<gene>
    <name evidence="1" type="ORF">PCAMFM013_S057g000018</name>
</gene>
<keyword evidence="2" id="KW-1185">Reference proteome</keyword>
<dbReference type="AlphaFoldDB" id="A0A0G4PW18"/>
<organism evidence="1 2">
    <name type="scientific">Penicillium camemberti (strain FM 013)</name>
    <dbReference type="NCBI Taxonomy" id="1429867"/>
    <lineage>
        <taxon>Eukaryota</taxon>
        <taxon>Fungi</taxon>
        <taxon>Dikarya</taxon>
        <taxon>Ascomycota</taxon>
        <taxon>Pezizomycotina</taxon>
        <taxon>Eurotiomycetes</taxon>
        <taxon>Eurotiomycetidae</taxon>
        <taxon>Eurotiales</taxon>
        <taxon>Aspergillaceae</taxon>
        <taxon>Penicillium</taxon>
    </lineage>
</organism>
<sequence length="75" mass="8364">MTPNFPSFFLYGPPASLTVALFSGHLRIAIVKLAGGITLNQFEVPLIYKTTTKQPASNHCQYVRLVCSQWQWAGH</sequence>
<proteinExistence type="predicted"/>
<name>A0A0G4PW18_PENC3</name>
<dbReference type="EMBL" id="HG793190">
    <property type="protein sequence ID" value="CRL30696.1"/>
    <property type="molecule type" value="Genomic_DNA"/>
</dbReference>
<evidence type="ECO:0000313" key="1">
    <source>
        <dbReference type="EMBL" id="CRL30696.1"/>
    </source>
</evidence>
<evidence type="ECO:0000313" key="2">
    <source>
        <dbReference type="Proteomes" id="UP000053732"/>
    </source>
</evidence>
<reference evidence="1 2" key="1">
    <citation type="journal article" date="2014" name="Nat. Commun.">
        <title>Multiple recent horizontal transfers of a large genomic region in cheese making fungi.</title>
        <authorList>
            <person name="Cheeseman K."/>
            <person name="Ropars J."/>
            <person name="Renault P."/>
            <person name="Dupont J."/>
            <person name="Gouzy J."/>
            <person name="Branca A."/>
            <person name="Abraham A.L."/>
            <person name="Ceppi M."/>
            <person name="Conseiller E."/>
            <person name="Debuchy R."/>
            <person name="Malagnac F."/>
            <person name="Goarin A."/>
            <person name="Silar P."/>
            <person name="Lacoste S."/>
            <person name="Sallet E."/>
            <person name="Bensimon A."/>
            <person name="Giraud T."/>
            <person name="Brygoo Y."/>
        </authorList>
    </citation>
    <scope>NUCLEOTIDE SEQUENCE [LARGE SCALE GENOMIC DNA]</scope>
    <source>
        <strain evidence="2">FM 013</strain>
    </source>
</reference>
<accession>A0A0G4PW18</accession>
<dbReference type="STRING" id="1429867.A0A0G4PW18"/>
<dbReference type="Proteomes" id="UP000053732">
    <property type="component" value="Unassembled WGS sequence"/>
</dbReference>